<evidence type="ECO:0000313" key="9">
    <source>
        <dbReference type="EMBL" id="MBF9132614.1"/>
    </source>
</evidence>
<accession>A0ABS0H2R5</accession>
<dbReference type="InterPro" id="IPR036396">
    <property type="entry name" value="Cyt_P450_sf"/>
</dbReference>
<evidence type="ECO:0000256" key="4">
    <source>
        <dbReference type="ARBA" id="ARBA00022723"/>
    </source>
</evidence>
<evidence type="ECO:0000256" key="8">
    <source>
        <dbReference type="SAM" id="MobiDB-lite"/>
    </source>
</evidence>
<keyword evidence="3" id="KW-0349">Heme</keyword>
<evidence type="ECO:0000256" key="1">
    <source>
        <dbReference type="ARBA" id="ARBA00001971"/>
    </source>
</evidence>
<feature type="compositionally biased region" description="Low complexity" evidence="8">
    <location>
        <begin position="206"/>
        <end position="235"/>
    </location>
</feature>
<dbReference type="PANTHER" id="PTHR24286">
    <property type="entry name" value="CYTOCHROME P450 26"/>
    <property type="match status" value="1"/>
</dbReference>
<keyword evidence="6" id="KW-0408">Iron</keyword>
<keyword evidence="5" id="KW-0560">Oxidoreductase</keyword>
<comment type="caution">
    <text evidence="9">The sequence shown here is derived from an EMBL/GenBank/DDBJ whole genome shotgun (WGS) entry which is preliminary data.</text>
</comment>
<dbReference type="Proteomes" id="UP000638560">
    <property type="component" value="Unassembled WGS sequence"/>
</dbReference>
<dbReference type="Pfam" id="PF00067">
    <property type="entry name" value="p450"/>
    <property type="match status" value="1"/>
</dbReference>
<comment type="cofactor">
    <cofactor evidence="1">
        <name>heme</name>
        <dbReference type="ChEBI" id="CHEBI:30413"/>
    </cofactor>
</comment>
<keyword evidence="7" id="KW-0503">Monooxygenase</keyword>
<feature type="region of interest" description="Disordered" evidence="8">
    <location>
        <begin position="203"/>
        <end position="235"/>
    </location>
</feature>
<keyword evidence="10" id="KW-1185">Reference proteome</keyword>
<evidence type="ECO:0000256" key="6">
    <source>
        <dbReference type="ARBA" id="ARBA00023004"/>
    </source>
</evidence>
<gene>
    <name evidence="9" type="ORF">I0C86_27210</name>
</gene>
<dbReference type="EMBL" id="JADPUN010000243">
    <property type="protein sequence ID" value="MBF9132614.1"/>
    <property type="molecule type" value="Genomic_DNA"/>
</dbReference>
<evidence type="ECO:0000256" key="5">
    <source>
        <dbReference type="ARBA" id="ARBA00023002"/>
    </source>
</evidence>
<evidence type="ECO:0000313" key="10">
    <source>
        <dbReference type="Proteomes" id="UP000638560"/>
    </source>
</evidence>
<dbReference type="Gene3D" id="1.10.630.10">
    <property type="entry name" value="Cytochrome P450"/>
    <property type="match status" value="1"/>
</dbReference>
<comment type="similarity">
    <text evidence="2">Belongs to the cytochrome P450 family.</text>
</comment>
<evidence type="ECO:0000256" key="7">
    <source>
        <dbReference type="ARBA" id="ARBA00023033"/>
    </source>
</evidence>
<evidence type="ECO:0000256" key="3">
    <source>
        <dbReference type="ARBA" id="ARBA00022617"/>
    </source>
</evidence>
<dbReference type="InterPro" id="IPR001128">
    <property type="entry name" value="Cyt_P450"/>
</dbReference>
<sequence length="437" mass="48023">MLPLRALPSDQSLRLAVQGYGWLPNLRRRYGTETVQVRLLGQPAVGLYGPDAARFFYDEEHIRRHGAIPGPVQVTLFGRGAVHTLDGADHRHRKAIFTSLLTAEGIATLETYVGRAWDETVETWDAVRPVVLFDEVSQMLTRAVCQWVGIPLAEPEVAPLAADLVAMVDGFGSLGPRHWRARRARSHREQWLADLVRRIRRADPDSAVGSPGSAAGSPESATGSPGSAAGSPVLPGSPVELVARYRDTEGEPLDPVVAAVEVLNLLRPTVAVCWYVTFAAHALHRWPQARERLRSGGTDHVAAFGHEVRRFYPFAPFVGGRAARDLVWQEVPIPAGSLVLLDLYGQNHDPKLWPDPYAFDADRFLGRKIGAFDLVPQGGGDPRTGHRCPGEKTTVALLNTLTARLSTLDYEVPRQDLDIPLHRIPTRPRSGFVLVPR</sequence>
<name>A0ABS0H2R5_9ACTN</name>
<proteinExistence type="inferred from homology"/>
<evidence type="ECO:0000256" key="2">
    <source>
        <dbReference type="ARBA" id="ARBA00010617"/>
    </source>
</evidence>
<protein>
    <submittedName>
        <fullName evidence="9">Cytochrome P450</fullName>
    </submittedName>
</protein>
<dbReference type="PANTHER" id="PTHR24286:SF24">
    <property type="entry name" value="LANOSTEROL 14-ALPHA DEMETHYLASE"/>
    <property type="match status" value="1"/>
</dbReference>
<dbReference type="SUPFAM" id="SSF48264">
    <property type="entry name" value="Cytochrome P450"/>
    <property type="match status" value="1"/>
</dbReference>
<reference evidence="9 10" key="1">
    <citation type="submission" date="2020-11" db="EMBL/GenBank/DDBJ databases">
        <title>A novel isolate from a Black sea contaminated sediment with potential to produce alkanes: Plantactinospora alkalitolerans sp. nov.</title>
        <authorList>
            <person name="Carro L."/>
            <person name="Veyisoglu A."/>
            <person name="Guven K."/>
            <person name="Schumann P."/>
            <person name="Klenk H.-P."/>
            <person name="Sahin N."/>
        </authorList>
    </citation>
    <scope>NUCLEOTIDE SEQUENCE [LARGE SCALE GENOMIC DNA]</scope>
    <source>
        <strain evidence="9 10">S1510</strain>
    </source>
</reference>
<organism evidence="9 10">
    <name type="scientific">Plantactinospora alkalitolerans</name>
    <dbReference type="NCBI Taxonomy" id="2789879"/>
    <lineage>
        <taxon>Bacteria</taxon>
        <taxon>Bacillati</taxon>
        <taxon>Actinomycetota</taxon>
        <taxon>Actinomycetes</taxon>
        <taxon>Micromonosporales</taxon>
        <taxon>Micromonosporaceae</taxon>
        <taxon>Plantactinospora</taxon>
    </lineage>
</organism>
<dbReference type="CDD" id="cd11067">
    <property type="entry name" value="CYP152"/>
    <property type="match status" value="1"/>
</dbReference>
<keyword evidence="4" id="KW-0479">Metal-binding</keyword>